<sequence length="67" mass="7161">MTAGWLGLPLTHVYDVLCPARSAARSRSVVLVLVDGRSLGVGPICRVLQVAARAYYAARARPPSKRA</sequence>
<gene>
    <name evidence="1" type="ORF">GCM10023320_39970</name>
</gene>
<dbReference type="EMBL" id="BAABJO010000014">
    <property type="protein sequence ID" value="GAA5125492.1"/>
    <property type="molecule type" value="Genomic_DNA"/>
</dbReference>
<reference evidence="2" key="1">
    <citation type="journal article" date="2019" name="Int. J. Syst. Evol. Microbiol.">
        <title>The Global Catalogue of Microorganisms (GCM) 10K type strain sequencing project: providing services to taxonomists for standard genome sequencing and annotation.</title>
        <authorList>
            <consortium name="The Broad Institute Genomics Platform"/>
            <consortium name="The Broad Institute Genome Sequencing Center for Infectious Disease"/>
            <person name="Wu L."/>
            <person name="Ma J."/>
        </authorList>
    </citation>
    <scope>NUCLEOTIDE SEQUENCE [LARGE SCALE GENOMIC DNA]</scope>
    <source>
        <strain evidence="2">JCM 18302</strain>
    </source>
</reference>
<keyword evidence="2" id="KW-1185">Reference proteome</keyword>
<name>A0ABP9NMG7_9PSEU</name>
<evidence type="ECO:0000313" key="2">
    <source>
        <dbReference type="Proteomes" id="UP001500804"/>
    </source>
</evidence>
<dbReference type="Proteomes" id="UP001500804">
    <property type="component" value="Unassembled WGS sequence"/>
</dbReference>
<proteinExistence type="predicted"/>
<protein>
    <submittedName>
        <fullName evidence="1">Uncharacterized protein</fullName>
    </submittedName>
</protein>
<comment type="caution">
    <text evidence="1">The sequence shown here is derived from an EMBL/GenBank/DDBJ whole genome shotgun (WGS) entry which is preliminary data.</text>
</comment>
<accession>A0ABP9NMG7</accession>
<organism evidence="1 2">
    <name type="scientific">Pseudonocardia adelaidensis</name>
    <dbReference type="NCBI Taxonomy" id="648754"/>
    <lineage>
        <taxon>Bacteria</taxon>
        <taxon>Bacillati</taxon>
        <taxon>Actinomycetota</taxon>
        <taxon>Actinomycetes</taxon>
        <taxon>Pseudonocardiales</taxon>
        <taxon>Pseudonocardiaceae</taxon>
        <taxon>Pseudonocardia</taxon>
    </lineage>
</organism>
<evidence type="ECO:0000313" key="1">
    <source>
        <dbReference type="EMBL" id="GAA5125492.1"/>
    </source>
</evidence>